<evidence type="ECO:0000256" key="3">
    <source>
        <dbReference type="ARBA" id="ARBA00022692"/>
    </source>
</evidence>
<feature type="transmembrane region" description="Helical" evidence="8">
    <location>
        <begin position="583"/>
        <end position="604"/>
    </location>
</feature>
<dbReference type="GeneID" id="107273592"/>
<evidence type="ECO:0000256" key="4">
    <source>
        <dbReference type="ARBA" id="ARBA00022989"/>
    </source>
</evidence>
<dbReference type="GO" id="GO:0030473">
    <property type="term" value="P:nuclear migration along microtubule"/>
    <property type="evidence" value="ECO:0007669"/>
    <property type="project" value="TreeGrafter"/>
</dbReference>
<feature type="domain" description="Ima1 N-terminal" evidence="9">
    <location>
        <begin position="40"/>
        <end position="161"/>
    </location>
</feature>
<name>A0AAJ7FTE8_CEPCN</name>
<gene>
    <name evidence="11" type="primary">LOC107273592</name>
</gene>
<dbReference type="GO" id="GO:0005637">
    <property type="term" value="C:nuclear inner membrane"/>
    <property type="evidence" value="ECO:0007669"/>
    <property type="project" value="UniProtKB-SubCell"/>
</dbReference>
<keyword evidence="5 8" id="KW-0472">Membrane</keyword>
<dbReference type="PANTHER" id="PTHR28646:SF1">
    <property type="entry name" value="TRANSMEMBRANE PROTEIN 201"/>
    <property type="match status" value="1"/>
</dbReference>
<dbReference type="InterPro" id="IPR018617">
    <property type="entry name" value="Ima1_N"/>
</dbReference>
<dbReference type="InterPro" id="IPR040041">
    <property type="entry name" value="TMEM201"/>
</dbReference>
<dbReference type="PANTHER" id="PTHR28646">
    <property type="entry name" value="TRANSMEMBRANE PROTEIN 201"/>
    <property type="match status" value="1"/>
</dbReference>
<keyword evidence="10" id="KW-1185">Reference proteome</keyword>
<evidence type="ECO:0000256" key="2">
    <source>
        <dbReference type="ARBA" id="ARBA00007600"/>
    </source>
</evidence>
<keyword evidence="4 8" id="KW-1133">Transmembrane helix</keyword>
<comment type="similarity">
    <text evidence="2">Belongs to the TMEM201 family.</text>
</comment>
<reference evidence="11" key="1">
    <citation type="submission" date="2025-08" db="UniProtKB">
        <authorList>
            <consortium name="RefSeq"/>
        </authorList>
    </citation>
    <scope>IDENTIFICATION</scope>
</reference>
<dbReference type="RefSeq" id="XP_015607435.1">
    <property type="nucleotide sequence ID" value="XM_015751949.2"/>
</dbReference>
<proteinExistence type="inferred from homology"/>
<dbReference type="GO" id="GO:0051015">
    <property type="term" value="F:actin filament binding"/>
    <property type="evidence" value="ECO:0007669"/>
    <property type="project" value="TreeGrafter"/>
</dbReference>
<organism evidence="10 11">
    <name type="scientific">Cephus cinctus</name>
    <name type="common">Wheat stem sawfly</name>
    <dbReference type="NCBI Taxonomy" id="211228"/>
    <lineage>
        <taxon>Eukaryota</taxon>
        <taxon>Metazoa</taxon>
        <taxon>Ecdysozoa</taxon>
        <taxon>Arthropoda</taxon>
        <taxon>Hexapoda</taxon>
        <taxon>Insecta</taxon>
        <taxon>Pterygota</taxon>
        <taxon>Neoptera</taxon>
        <taxon>Endopterygota</taxon>
        <taxon>Hymenoptera</taxon>
        <taxon>Cephoidea</taxon>
        <taxon>Cephidae</taxon>
        <taxon>Cephus</taxon>
    </lineage>
</organism>
<evidence type="ECO:0000256" key="5">
    <source>
        <dbReference type="ARBA" id="ARBA00023136"/>
    </source>
</evidence>
<dbReference type="Pfam" id="PF09779">
    <property type="entry name" value="Ima1_N"/>
    <property type="match status" value="1"/>
</dbReference>
<keyword evidence="3 8" id="KW-0812">Transmembrane</keyword>
<evidence type="ECO:0000256" key="7">
    <source>
        <dbReference type="SAM" id="MobiDB-lite"/>
    </source>
</evidence>
<sequence length="605" mass="68787">MEIEKDLLFNFTSIIITLLLIFVCSLTIFHRLKIRWPVTVNCWFCNKNTKIWRQELDWWLCPSCKQYNGFSKDGSYNYSIPAQYKLVQNNSMKFYAKPIKTKSSIFHNGLCTQCNVNEELKIRELSRFEPKNFWNYDWELQQYRQQLEEKYTLCSKCSEVVHDVLCKQSSWLTRYKMMFFKQKPVQAIVNNGSKYEKIFRLISTILSSSTIYYMGSWPIPCTGLLIQLGACITSPANRRTSDMFLTFLWICIGILTPFKDLKLLKSDFNTDYFHLEHITQYHAILMLATAIGFANIRTKSYTLSSRGVMSFKKLESPSKRNSGTLSPIPRANITPTTPESEKEVTHVKTTPNSPVNITNLLMTPASVEAPVPIRATQVFQSPMTFHKQAGFSFYSNTEVQKNGFDESLSTLSSLSLSATPTKKSFKKAKMFETRVYGTKSSDLFTKSRRPILSPPKLKSWVAGGYWQAGMDEPALSRSSSRSSGFGSAGSNLALSQEPSLYNDFDRCSVLSDTTQCCHHAKSNKGNFSSFVRPESPRPLFPRTFKPHKALSDTGFSDVPTVKTRSTQEITTQTGQTVLATPTWLPALLCGSLIFNMIVLCTILLR</sequence>
<feature type="region of interest" description="Disordered" evidence="7">
    <location>
        <begin position="319"/>
        <end position="342"/>
    </location>
</feature>
<accession>A0AAJ7FTE8</accession>
<dbReference type="Proteomes" id="UP000694920">
    <property type="component" value="Unplaced"/>
</dbReference>
<dbReference type="AlphaFoldDB" id="A0AAJ7FTE8"/>
<dbReference type="GO" id="GO:0005521">
    <property type="term" value="F:lamin binding"/>
    <property type="evidence" value="ECO:0007669"/>
    <property type="project" value="TreeGrafter"/>
</dbReference>
<evidence type="ECO:0000313" key="10">
    <source>
        <dbReference type="Proteomes" id="UP000694920"/>
    </source>
</evidence>
<evidence type="ECO:0000256" key="6">
    <source>
        <dbReference type="ARBA" id="ARBA00023242"/>
    </source>
</evidence>
<comment type="subcellular location">
    <subcellularLocation>
        <location evidence="1">Nucleus inner membrane</location>
        <topology evidence="1">Multi-pass membrane protein</topology>
    </subcellularLocation>
</comment>
<feature type="transmembrane region" description="Helical" evidence="8">
    <location>
        <begin position="7"/>
        <end position="29"/>
    </location>
</feature>
<evidence type="ECO:0000313" key="11">
    <source>
        <dbReference type="RefSeq" id="XP_015607435.1"/>
    </source>
</evidence>
<dbReference type="KEGG" id="ccin:107273592"/>
<evidence type="ECO:0000256" key="8">
    <source>
        <dbReference type="SAM" id="Phobius"/>
    </source>
</evidence>
<evidence type="ECO:0000256" key="1">
    <source>
        <dbReference type="ARBA" id="ARBA00004473"/>
    </source>
</evidence>
<protein>
    <submittedName>
        <fullName evidence="11">Uncharacterized protein LOC107273592</fullName>
    </submittedName>
</protein>
<keyword evidence="6" id="KW-0539">Nucleus</keyword>
<evidence type="ECO:0000259" key="9">
    <source>
        <dbReference type="Pfam" id="PF09779"/>
    </source>
</evidence>